<keyword evidence="1" id="KW-1003">Cell membrane</keyword>
<name>A0A382YCG4_9ZZZZ</name>
<evidence type="ECO:0008006" key="9">
    <source>
        <dbReference type="Google" id="ProtNLM"/>
    </source>
</evidence>
<evidence type="ECO:0000256" key="5">
    <source>
        <dbReference type="ARBA" id="ARBA00022989"/>
    </source>
</evidence>
<gene>
    <name evidence="8" type="ORF">METZ01_LOCUS433533</name>
</gene>
<organism evidence="8">
    <name type="scientific">marine metagenome</name>
    <dbReference type="NCBI Taxonomy" id="408172"/>
    <lineage>
        <taxon>unclassified sequences</taxon>
        <taxon>metagenomes</taxon>
        <taxon>ecological metagenomes</taxon>
    </lineage>
</organism>
<proteinExistence type="predicted"/>
<feature type="transmembrane region" description="Helical" evidence="7">
    <location>
        <begin position="76"/>
        <end position="93"/>
    </location>
</feature>
<keyword evidence="4" id="KW-0378">Hydrolase</keyword>
<evidence type="ECO:0000256" key="3">
    <source>
        <dbReference type="ARBA" id="ARBA00022692"/>
    </source>
</evidence>
<keyword evidence="5 7" id="KW-1133">Transmembrane helix</keyword>
<reference evidence="8" key="1">
    <citation type="submission" date="2018-05" db="EMBL/GenBank/DDBJ databases">
        <authorList>
            <person name="Lanie J.A."/>
            <person name="Ng W.-L."/>
            <person name="Kazmierczak K.M."/>
            <person name="Andrzejewski T.M."/>
            <person name="Davidsen T.M."/>
            <person name="Wayne K.J."/>
            <person name="Tettelin H."/>
            <person name="Glass J.I."/>
            <person name="Rusch D."/>
            <person name="Podicherti R."/>
            <person name="Tsui H.-C.T."/>
            <person name="Winkler M.E."/>
        </authorList>
    </citation>
    <scope>NUCLEOTIDE SEQUENCE</scope>
</reference>
<dbReference type="PANTHER" id="PTHR33695">
    <property type="entry name" value="LIPOPROTEIN SIGNAL PEPTIDASE"/>
    <property type="match status" value="1"/>
</dbReference>
<sequence length="97" mass="10645">MALDQLTKWWIVNFVMNPPSVIEVTPFFNLVLGLNRGVSFGMFSSDTNLSRWLLTALALAIVCALAVWLWRAEKPWLAGALGLIIGGAIGNVIDRAM</sequence>
<evidence type="ECO:0000256" key="2">
    <source>
        <dbReference type="ARBA" id="ARBA00022670"/>
    </source>
</evidence>
<dbReference type="EMBL" id="UINC01174513">
    <property type="protein sequence ID" value="SVD80679.1"/>
    <property type="molecule type" value="Genomic_DNA"/>
</dbReference>
<dbReference type="GO" id="GO:0004190">
    <property type="term" value="F:aspartic-type endopeptidase activity"/>
    <property type="evidence" value="ECO:0007669"/>
    <property type="project" value="InterPro"/>
</dbReference>
<keyword evidence="6 7" id="KW-0472">Membrane</keyword>
<evidence type="ECO:0000256" key="6">
    <source>
        <dbReference type="ARBA" id="ARBA00023136"/>
    </source>
</evidence>
<protein>
    <recommendedName>
        <fullName evidence="9">Lipoprotein signal peptidase</fullName>
    </recommendedName>
</protein>
<dbReference type="PRINTS" id="PR00781">
    <property type="entry name" value="LIPOSIGPTASE"/>
</dbReference>
<accession>A0A382YCG4</accession>
<dbReference type="AlphaFoldDB" id="A0A382YCG4"/>
<evidence type="ECO:0000256" key="4">
    <source>
        <dbReference type="ARBA" id="ARBA00022801"/>
    </source>
</evidence>
<evidence type="ECO:0000256" key="7">
    <source>
        <dbReference type="SAM" id="Phobius"/>
    </source>
</evidence>
<dbReference type="GO" id="GO:0016020">
    <property type="term" value="C:membrane"/>
    <property type="evidence" value="ECO:0007669"/>
    <property type="project" value="InterPro"/>
</dbReference>
<dbReference type="GO" id="GO:0006508">
    <property type="term" value="P:proteolysis"/>
    <property type="evidence" value="ECO:0007669"/>
    <property type="project" value="UniProtKB-KW"/>
</dbReference>
<evidence type="ECO:0000313" key="8">
    <source>
        <dbReference type="EMBL" id="SVD80679.1"/>
    </source>
</evidence>
<feature type="transmembrane region" description="Helical" evidence="7">
    <location>
        <begin position="52"/>
        <end position="70"/>
    </location>
</feature>
<evidence type="ECO:0000256" key="1">
    <source>
        <dbReference type="ARBA" id="ARBA00022475"/>
    </source>
</evidence>
<feature type="non-terminal residue" evidence="8">
    <location>
        <position position="97"/>
    </location>
</feature>
<keyword evidence="3 7" id="KW-0812">Transmembrane</keyword>
<keyword evidence="2" id="KW-0645">Protease</keyword>
<dbReference type="Pfam" id="PF01252">
    <property type="entry name" value="Peptidase_A8"/>
    <property type="match status" value="1"/>
</dbReference>
<dbReference type="PANTHER" id="PTHR33695:SF1">
    <property type="entry name" value="LIPOPROTEIN SIGNAL PEPTIDASE"/>
    <property type="match status" value="1"/>
</dbReference>
<dbReference type="InterPro" id="IPR001872">
    <property type="entry name" value="Peptidase_A8"/>
</dbReference>